<dbReference type="Proteomes" id="UP001072034">
    <property type="component" value="Unassembled WGS sequence"/>
</dbReference>
<feature type="transmembrane region" description="Helical" evidence="1">
    <location>
        <begin position="132"/>
        <end position="156"/>
    </location>
</feature>
<evidence type="ECO:0000313" key="3">
    <source>
        <dbReference type="Proteomes" id="UP001072034"/>
    </source>
</evidence>
<sequence>MAIYHPLVQTNLLTTIILLLLMTIAPLALAVPVFSRSFRQWCDGTWTPPPARAAGAVAGRPTILARTFQPVGPDGRPLDQTAVAALLPTTRLTFWISFFFGLFGLIPMLTANSTAKNLGVVTNAYNHAMIKGLLIGIATWTAVTIAFYALIFAILAGL</sequence>
<accession>A0ABT4IC36</accession>
<feature type="transmembrane region" description="Helical" evidence="1">
    <location>
        <begin position="12"/>
        <end position="34"/>
    </location>
</feature>
<evidence type="ECO:0000313" key="2">
    <source>
        <dbReference type="EMBL" id="MCZ0858678.1"/>
    </source>
</evidence>
<evidence type="ECO:0008006" key="4">
    <source>
        <dbReference type="Google" id="ProtNLM"/>
    </source>
</evidence>
<keyword evidence="1" id="KW-0812">Transmembrane</keyword>
<keyword evidence="1" id="KW-0472">Membrane</keyword>
<name>A0ABT4IC36_9ACTO</name>
<protein>
    <recommendedName>
        <fullName evidence="4">DUF4190 domain-containing protein</fullName>
    </recommendedName>
</protein>
<gene>
    <name evidence="2" type="ORF">OHJ16_11570</name>
</gene>
<keyword evidence="3" id="KW-1185">Reference proteome</keyword>
<dbReference type="EMBL" id="JAPTMY010000027">
    <property type="protein sequence ID" value="MCZ0858678.1"/>
    <property type="molecule type" value="Genomic_DNA"/>
</dbReference>
<organism evidence="2 3">
    <name type="scientific">Actinomyces israelii</name>
    <dbReference type="NCBI Taxonomy" id="1659"/>
    <lineage>
        <taxon>Bacteria</taxon>
        <taxon>Bacillati</taxon>
        <taxon>Actinomycetota</taxon>
        <taxon>Actinomycetes</taxon>
        <taxon>Actinomycetales</taxon>
        <taxon>Actinomycetaceae</taxon>
        <taxon>Actinomyces</taxon>
    </lineage>
</organism>
<reference evidence="2" key="1">
    <citation type="submission" date="2022-10" db="EMBL/GenBank/DDBJ databases">
        <title>Genome sequence of Actinomyces israelii ATCC 10048.</title>
        <authorList>
            <person name="Watt R.M."/>
            <person name="Tong W.M."/>
        </authorList>
    </citation>
    <scope>NUCLEOTIDE SEQUENCE</scope>
    <source>
        <strain evidence="2">ATCC 10048</strain>
    </source>
</reference>
<comment type="caution">
    <text evidence="2">The sequence shown here is derived from an EMBL/GenBank/DDBJ whole genome shotgun (WGS) entry which is preliminary data.</text>
</comment>
<evidence type="ECO:0000256" key="1">
    <source>
        <dbReference type="SAM" id="Phobius"/>
    </source>
</evidence>
<keyword evidence="1" id="KW-1133">Transmembrane helix</keyword>
<proteinExistence type="predicted"/>
<feature type="transmembrane region" description="Helical" evidence="1">
    <location>
        <begin position="92"/>
        <end position="111"/>
    </location>
</feature>
<dbReference type="RefSeq" id="WP_156966782.1">
    <property type="nucleotide sequence ID" value="NZ_CAJPNG010000079.1"/>
</dbReference>